<protein>
    <submittedName>
        <fullName evidence="8">Transcriptional regulator</fullName>
    </submittedName>
</protein>
<feature type="binding site" evidence="7">
    <location>
        <position position="135"/>
    </location>
    <ligand>
        <name>Zn(2+)</name>
        <dbReference type="ChEBI" id="CHEBI:29105"/>
    </ligand>
</feature>
<dbReference type="PANTHER" id="PTHR33202">
    <property type="entry name" value="ZINC UPTAKE REGULATION PROTEIN"/>
    <property type="match status" value="1"/>
</dbReference>
<dbReference type="PANTHER" id="PTHR33202:SF22">
    <property type="entry name" value="HYDROGEN PEROXIDE SENSITIVE REPRESSOR"/>
    <property type="match status" value="1"/>
</dbReference>
<accession>A0A449HZY5</accession>
<evidence type="ECO:0000256" key="2">
    <source>
        <dbReference type="ARBA" id="ARBA00022491"/>
    </source>
</evidence>
<dbReference type="GO" id="GO:1900376">
    <property type="term" value="P:regulation of secondary metabolite biosynthetic process"/>
    <property type="evidence" value="ECO:0007669"/>
    <property type="project" value="TreeGrafter"/>
</dbReference>
<dbReference type="Proteomes" id="UP000396835">
    <property type="component" value="Unassembled WGS sequence"/>
</dbReference>
<dbReference type="Gene3D" id="1.10.10.10">
    <property type="entry name" value="Winged helix-like DNA-binding domain superfamily/Winged helix DNA-binding domain"/>
    <property type="match status" value="1"/>
</dbReference>
<dbReference type="AlphaFoldDB" id="A0A449HZY5"/>
<dbReference type="GO" id="GO:0008270">
    <property type="term" value="F:zinc ion binding"/>
    <property type="evidence" value="ECO:0007669"/>
    <property type="project" value="TreeGrafter"/>
</dbReference>
<evidence type="ECO:0000313" key="8">
    <source>
        <dbReference type="EMBL" id="VFB12741.1"/>
    </source>
</evidence>
<evidence type="ECO:0000256" key="7">
    <source>
        <dbReference type="PIRSR" id="PIRSR602481-1"/>
    </source>
</evidence>
<evidence type="ECO:0000256" key="5">
    <source>
        <dbReference type="ARBA" id="ARBA00023125"/>
    </source>
</evidence>
<dbReference type="InterPro" id="IPR043135">
    <property type="entry name" value="Fur_C"/>
</dbReference>
<sequence length="150" mass="16736">MMIEEQKCLDLLAKREISPTAIRLLVLQAMLQADRSVSLLDLENMLDTVDKSTIFRTIMLFLSHHLIHSIDDGTGSFKYAVCNSNCSCGVDDLHTHFHCEKCNKTFCFTNIPTPVVNLPEGFTLNGINYVLKGLCPECAATATENKGFHK</sequence>
<keyword evidence="7" id="KW-0479">Metal-binding</keyword>
<keyword evidence="6" id="KW-0804">Transcription</keyword>
<dbReference type="Gene3D" id="3.30.1490.190">
    <property type="match status" value="1"/>
</dbReference>
<dbReference type="InterPro" id="IPR036390">
    <property type="entry name" value="WH_DNA-bd_sf"/>
</dbReference>
<feature type="binding site" evidence="7">
    <location>
        <position position="99"/>
    </location>
    <ligand>
        <name>Zn(2+)</name>
        <dbReference type="ChEBI" id="CHEBI:29105"/>
    </ligand>
</feature>
<dbReference type="GO" id="GO:0000976">
    <property type="term" value="F:transcription cis-regulatory region binding"/>
    <property type="evidence" value="ECO:0007669"/>
    <property type="project" value="TreeGrafter"/>
</dbReference>
<name>A0A449HZY5_9BACE</name>
<evidence type="ECO:0000256" key="1">
    <source>
        <dbReference type="ARBA" id="ARBA00007957"/>
    </source>
</evidence>
<dbReference type="GO" id="GO:0003700">
    <property type="term" value="F:DNA-binding transcription factor activity"/>
    <property type="evidence" value="ECO:0007669"/>
    <property type="project" value="InterPro"/>
</dbReference>
<dbReference type="Pfam" id="PF01475">
    <property type="entry name" value="FUR"/>
    <property type="match status" value="1"/>
</dbReference>
<evidence type="ECO:0000313" key="9">
    <source>
        <dbReference type="Proteomes" id="UP000396835"/>
    </source>
</evidence>
<dbReference type="GO" id="GO:0045892">
    <property type="term" value="P:negative regulation of DNA-templated transcription"/>
    <property type="evidence" value="ECO:0007669"/>
    <property type="project" value="TreeGrafter"/>
</dbReference>
<dbReference type="SUPFAM" id="SSF46785">
    <property type="entry name" value="Winged helix' DNA-binding domain"/>
    <property type="match status" value="1"/>
</dbReference>
<keyword evidence="4" id="KW-0805">Transcription regulation</keyword>
<organism evidence="8 9">
    <name type="scientific">Prevotella heparinolytica</name>
    <dbReference type="NCBI Taxonomy" id="28113"/>
    <lineage>
        <taxon>Bacteria</taxon>
        <taxon>Pseudomonadati</taxon>
        <taxon>Bacteroidota</taxon>
        <taxon>Bacteroidia</taxon>
        <taxon>Bacteroidales</taxon>
        <taxon>Bacteroidaceae</taxon>
        <taxon>Bacteroides</taxon>
    </lineage>
</organism>
<keyword evidence="5" id="KW-0238">DNA-binding</keyword>
<dbReference type="InterPro" id="IPR002481">
    <property type="entry name" value="FUR"/>
</dbReference>
<feature type="binding site" evidence="7">
    <location>
        <position position="102"/>
    </location>
    <ligand>
        <name>Zn(2+)</name>
        <dbReference type="ChEBI" id="CHEBI:29105"/>
    </ligand>
</feature>
<proteinExistence type="inferred from homology"/>
<dbReference type="InterPro" id="IPR036388">
    <property type="entry name" value="WH-like_DNA-bd_sf"/>
</dbReference>
<comment type="similarity">
    <text evidence="1">Belongs to the Fur family.</text>
</comment>
<feature type="binding site" evidence="7">
    <location>
        <position position="138"/>
    </location>
    <ligand>
        <name>Zn(2+)</name>
        <dbReference type="ChEBI" id="CHEBI:29105"/>
    </ligand>
</feature>
<comment type="cofactor">
    <cofactor evidence="7">
        <name>Zn(2+)</name>
        <dbReference type="ChEBI" id="CHEBI:29105"/>
    </cofactor>
    <text evidence="7">Binds 1 zinc ion per subunit.</text>
</comment>
<evidence type="ECO:0000256" key="6">
    <source>
        <dbReference type="ARBA" id="ARBA00023163"/>
    </source>
</evidence>
<keyword evidence="3 7" id="KW-0862">Zinc</keyword>
<reference evidence="8 9" key="1">
    <citation type="submission" date="2019-02" db="EMBL/GenBank/DDBJ databases">
        <authorList>
            <consortium name="Pathogen Informatics"/>
        </authorList>
    </citation>
    <scope>NUCLEOTIDE SEQUENCE [LARGE SCALE GENOMIC DNA]</scope>
    <source>
        <strain evidence="8 9">3012STDY7078512</strain>
    </source>
</reference>
<keyword evidence="2" id="KW-0678">Repressor</keyword>
<evidence type="ECO:0000256" key="4">
    <source>
        <dbReference type="ARBA" id="ARBA00023015"/>
    </source>
</evidence>
<dbReference type="EMBL" id="CAACYH010000002">
    <property type="protein sequence ID" value="VFB12741.1"/>
    <property type="molecule type" value="Genomic_DNA"/>
</dbReference>
<evidence type="ECO:0000256" key="3">
    <source>
        <dbReference type="ARBA" id="ARBA00022833"/>
    </source>
</evidence>
<gene>
    <name evidence="8" type="ORF">NCTC7812_00250</name>
</gene>